<reference evidence="2" key="1">
    <citation type="submission" date="2016-10" db="EMBL/GenBank/DDBJ databases">
        <authorList>
            <person name="See-Too W.S."/>
        </authorList>
    </citation>
    <scope>NUCLEOTIDE SEQUENCE</scope>
    <source>
        <strain evidence="2">DSM 22276</strain>
    </source>
</reference>
<evidence type="ECO:0000256" key="1">
    <source>
        <dbReference type="SAM" id="MobiDB-lite"/>
    </source>
</evidence>
<protein>
    <submittedName>
        <fullName evidence="2">Uncharacterized protein</fullName>
    </submittedName>
</protein>
<dbReference type="Proteomes" id="UP000092495">
    <property type="component" value="Chromosome"/>
</dbReference>
<feature type="region of interest" description="Disordered" evidence="1">
    <location>
        <begin position="1"/>
        <end position="34"/>
    </location>
</feature>
<gene>
    <name evidence="2" type="ORF">BCM40_15075</name>
</gene>
<dbReference type="AlphaFoldDB" id="A0A1C7EKT4"/>
<evidence type="ECO:0000313" key="2">
    <source>
        <dbReference type="EMBL" id="ANU24594.1"/>
    </source>
</evidence>
<proteinExistence type="predicted"/>
<accession>A0A1C7EKT4</accession>
<dbReference type="KEGG" id="pdg:BCM40_15075"/>
<name>A0A1C7EKT4_9BACL</name>
<evidence type="ECO:0000313" key="3">
    <source>
        <dbReference type="Proteomes" id="UP000092495"/>
    </source>
</evidence>
<organism evidence="2 3">
    <name type="scientific">Planococcus donghaensis</name>
    <dbReference type="NCBI Taxonomy" id="414778"/>
    <lineage>
        <taxon>Bacteria</taxon>
        <taxon>Bacillati</taxon>
        <taxon>Bacillota</taxon>
        <taxon>Bacilli</taxon>
        <taxon>Bacillales</taxon>
        <taxon>Caryophanaceae</taxon>
        <taxon>Planococcus</taxon>
    </lineage>
</organism>
<dbReference type="EMBL" id="CP016543">
    <property type="protein sequence ID" value="ANU24594.1"/>
    <property type="molecule type" value="Genomic_DNA"/>
</dbReference>
<keyword evidence="3" id="KW-1185">Reference proteome</keyword>
<sequence>MEGGDSWGTARAEDPGLSAAREAAEAVPPGKRPPGAISLIMKLNQKKHAPRGVHAFLFIL</sequence>